<evidence type="ECO:0000256" key="4">
    <source>
        <dbReference type="ARBA" id="ARBA00022630"/>
    </source>
</evidence>
<proteinExistence type="predicted"/>
<evidence type="ECO:0000256" key="3">
    <source>
        <dbReference type="ARBA" id="ARBA00016337"/>
    </source>
</evidence>
<dbReference type="EC" id="2.7.1.180" evidence="2"/>
<dbReference type="GO" id="GO:0046872">
    <property type="term" value="F:metal ion binding"/>
    <property type="evidence" value="ECO:0007669"/>
    <property type="project" value="UniProtKB-KW"/>
</dbReference>
<evidence type="ECO:0000313" key="11">
    <source>
        <dbReference type="EMBL" id="SDA99018.1"/>
    </source>
</evidence>
<dbReference type="STRING" id="1165689.SAMN02927914_06429"/>
<dbReference type="AlphaFoldDB" id="A0A1G5ZW65"/>
<dbReference type="Pfam" id="PF02424">
    <property type="entry name" value="ApbE"/>
    <property type="match status" value="2"/>
</dbReference>
<dbReference type="PANTHER" id="PTHR30040">
    <property type="entry name" value="THIAMINE BIOSYNTHESIS LIPOPROTEIN APBE"/>
    <property type="match status" value="1"/>
</dbReference>
<evidence type="ECO:0000256" key="5">
    <source>
        <dbReference type="ARBA" id="ARBA00022679"/>
    </source>
</evidence>
<dbReference type="InterPro" id="IPR003374">
    <property type="entry name" value="ApbE-like_sf"/>
</dbReference>
<dbReference type="PANTHER" id="PTHR30040:SF2">
    <property type="entry name" value="FAD:PROTEIN FMN TRANSFERASE"/>
    <property type="match status" value="1"/>
</dbReference>
<dbReference type="InterPro" id="IPR024932">
    <property type="entry name" value="ApbE"/>
</dbReference>
<dbReference type="Gene3D" id="3.10.520.10">
    <property type="entry name" value="ApbE-like domains"/>
    <property type="match status" value="2"/>
</dbReference>
<evidence type="ECO:0000256" key="10">
    <source>
        <dbReference type="ARBA" id="ARBA00048540"/>
    </source>
</evidence>
<dbReference type="EMBL" id="FMXM01000037">
    <property type="protein sequence ID" value="SDA99018.1"/>
    <property type="molecule type" value="Genomic_DNA"/>
</dbReference>
<comment type="catalytic activity">
    <reaction evidence="10">
        <text>L-threonyl-[protein] + FAD = FMN-L-threonyl-[protein] + AMP + H(+)</text>
        <dbReference type="Rhea" id="RHEA:36847"/>
        <dbReference type="Rhea" id="RHEA-COMP:11060"/>
        <dbReference type="Rhea" id="RHEA-COMP:11061"/>
        <dbReference type="ChEBI" id="CHEBI:15378"/>
        <dbReference type="ChEBI" id="CHEBI:30013"/>
        <dbReference type="ChEBI" id="CHEBI:57692"/>
        <dbReference type="ChEBI" id="CHEBI:74257"/>
        <dbReference type="ChEBI" id="CHEBI:456215"/>
        <dbReference type="EC" id="2.7.1.180"/>
    </reaction>
</comment>
<evidence type="ECO:0000256" key="2">
    <source>
        <dbReference type="ARBA" id="ARBA00011955"/>
    </source>
</evidence>
<keyword evidence="11" id="KW-0449">Lipoprotein</keyword>
<evidence type="ECO:0000256" key="7">
    <source>
        <dbReference type="ARBA" id="ARBA00022827"/>
    </source>
</evidence>
<comment type="cofactor">
    <cofactor evidence="1">
        <name>Mg(2+)</name>
        <dbReference type="ChEBI" id="CHEBI:18420"/>
    </cofactor>
</comment>
<evidence type="ECO:0000256" key="8">
    <source>
        <dbReference type="ARBA" id="ARBA00022842"/>
    </source>
</evidence>
<keyword evidence="7" id="KW-0274">FAD</keyword>
<evidence type="ECO:0000256" key="6">
    <source>
        <dbReference type="ARBA" id="ARBA00022723"/>
    </source>
</evidence>
<keyword evidence="4" id="KW-0285">Flavoprotein</keyword>
<gene>
    <name evidence="11" type="ORF">SAMN02927914_06429</name>
</gene>
<dbReference type="GO" id="GO:0016740">
    <property type="term" value="F:transferase activity"/>
    <property type="evidence" value="ECO:0007669"/>
    <property type="project" value="UniProtKB-KW"/>
</dbReference>
<protein>
    <recommendedName>
        <fullName evidence="3">FAD:protein FMN transferase</fullName>
        <ecNumber evidence="2">2.7.1.180</ecNumber>
    </recommendedName>
    <alternativeName>
        <fullName evidence="9">Flavin transferase</fullName>
    </alternativeName>
</protein>
<sequence length="239" mass="25637">MGMPVTVDVGGASHALIDKVFDYFEHIDRRFSTYRTDSEISAINRGDVPVRDWSGEMMEVLALAEQTKNETDGYFDIRKPDGSLDPSGIVKGWAIRNAAEIVRQGGVSDFFIEAGGDIQASGKNGEGKDWSVGIRNPFNADEVIKIVYPRGRGVATSGTYVRGQHIYNPHGAGAPIADIVSLTVIGADVLEADRFATAAFAMGRDGIFFLEQTPGLEGYVVDIDGRATPTSGFGALCTP</sequence>
<evidence type="ECO:0000256" key="9">
    <source>
        <dbReference type="ARBA" id="ARBA00031306"/>
    </source>
</evidence>
<evidence type="ECO:0000313" key="12">
    <source>
        <dbReference type="Proteomes" id="UP000198588"/>
    </source>
</evidence>
<keyword evidence="6" id="KW-0479">Metal-binding</keyword>
<accession>A0A1G5ZW65</accession>
<keyword evidence="5" id="KW-0808">Transferase</keyword>
<keyword evidence="8" id="KW-0460">Magnesium</keyword>
<name>A0A1G5ZW65_9HYPH</name>
<dbReference type="Proteomes" id="UP000198588">
    <property type="component" value="Unassembled WGS sequence"/>
</dbReference>
<reference evidence="11 12" key="1">
    <citation type="submission" date="2016-10" db="EMBL/GenBank/DDBJ databases">
        <authorList>
            <person name="de Groot N.N."/>
        </authorList>
    </citation>
    <scope>NUCLEOTIDE SEQUENCE [LARGE SCALE GENOMIC DNA]</scope>
    <source>
        <strain evidence="11 12">CGMCC 1.12097</strain>
    </source>
</reference>
<evidence type="ECO:0000256" key="1">
    <source>
        <dbReference type="ARBA" id="ARBA00001946"/>
    </source>
</evidence>
<dbReference type="SUPFAM" id="SSF143631">
    <property type="entry name" value="ApbE-like"/>
    <property type="match status" value="1"/>
</dbReference>
<organism evidence="11 12">
    <name type="scientific">Mesorhizobium qingshengii</name>
    <dbReference type="NCBI Taxonomy" id="1165689"/>
    <lineage>
        <taxon>Bacteria</taxon>
        <taxon>Pseudomonadati</taxon>
        <taxon>Pseudomonadota</taxon>
        <taxon>Alphaproteobacteria</taxon>
        <taxon>Hyphomicrobiales</taxon>
        <taxon>Phyllobacteriaceae</taxon>
        <taxon>Mesorhizobium</taxon>
    </lineage>
</organism>